<dbReference type="Proteomes" id="UP000774617">
    <property type="component" value="Unassembled WGS sequence"/>
</dbReference>
<keyword evidence="1" id="KW-0472">Membrane</keyword>
<keyword evidence="3" id="KW-1185">Reference proteome</keyword>
<proteinExistence type="predicted"/>
<organism evidence="2 3">
    <name type="scientific">Macrophomina phaseolina</name>
    <dbReference type="NCBI Taxonomy" id="35725"/>
    <lineage>
        <taxon>Eukaryota</taxon>
        <taxon>Fungi</taxon>
        <taxon>Dikarya</taxon>
        <taxon>Ascomycota</taxon>
        <taxon>Pezizomycotina</taxon>
        <taxon>Dothideomycetes</taxon>
        <taxon>Dothideomycetes incertae sedis</taxon>
        <taxon>Botryosphaeriales</taxon>
        <taxon>Botryosphaeriaceae</taxon>
        <taxon>Macrophomina</taxon>
    </lineage>
</organism>
<name>A0ABQ8GEA8_9PEZI</name>
<dbReference type="PANTHER" id="PTHR35395">
    <property type="entry name" value="DUF6536 DOMAIN-CONTAINING PROTEIN"/>
    <property type="match status" value="1"/>
</dbReference>
<feature type="transmembrane region" description="Helical" evidence="1">
    <location>
        <begin position="119"/>
        <end position="141"/>
    </location>
</feature>
<feature type="transmembrane region" description="Helical" evidence="1">
    <location>
        <begin position="12"/>
        <end position="31"/>
    </location>
</feature>
<evidence type="ECO:0000256" key="1">
    <source>
        <dbReference type="SAM" id="Phobius"/>
    </source>
</evidence>
<dbReference type="EMBL" id="JAGTJR010000010">
    <property type="protein sequence ID" value="KAH7053276.1"/>
    <property type="molecule type" value="Genomic_DNA"/>
</dbReference>
<sequence length="157" mass="17401">MATILIANLLQFLLSVLYVALNGLFTTLPLVQERSRYAHHRAALRILESHCSQRSTYFFQPPYRLGIPLMVFSGFVHEIIPQSIFIIEKNPSDAVGRYSLTKLDGLLGEGTVACRYSPLGVMITVLAGFALIYFAVGLALARNEAWNTASDQLQCGH</sequence>
<keyword evidence="1" id="KW-0812">Transmembrane</keyword>
<comment type="caution">
    <text evidence="2">The sequence shown here is derived from an EMBL/GenBank/DDBJ whole genome shotgun (WGS) entry which is preliminary data.</text>
</comment>
<keyword evidence="1" id="KW-1133">Transmembrane helix</keyword>
<evidence type="ECO:0000313" key="3">
    <source>
        <dbReference type="Proteomes" id="UP000774617"/>
    </source>
</evidence>
<evidence type="ECO:0000313" key="2">
    <source>
        <dbReference type="EMBL" id="KAH7053276.1"/>
    </source>
</evidence>
<gene>
    <name evidence="2" type="ORF">B0J12DRAFT_750733</name>
</gene>
<accession>A0ABQ8GEA8</accession>
<reference evidence="2 3" key="1">
    <citation type="journal article" date="2021" name="Nat. Commun.">
        <title>Genetic determinants of endophytism in the Arabidopsis root mycobiome.</title>
        <authorList>
            <person name="Mesny F."/>
            <person name="Miyauchi S."/>
            <person name="Thiergart T."/>
            <person name="Pickel B."/>
            <person name="Atanasova L."/>
            <person name="Karlsson M."/>
            <person name="Huettel B."/>
            <person name="Barry K.W."/>
            <person name="Haridas S."/>
            <person name="Chen C."/>
            <person name="Bauer D."/>
            <person name="Andreopoulos W."/>
            <person name="Pangilinan J."/>
            <person name="LaButti K."/>
            <person name="Riley R."/>
            <person name="Lipzen A."/>
            <person name="Clum A."/>
            <person name="Drula E."/>
            <person name="Henrissat B."/>
            <person name="Kohler A."/>
            <person name="Grigoriev I.V."/>
            <person name="Martin F.M."/>
            <person name="Hacquard S."/>
        </authorList>
    </citation>
    <scope>NUCLEOTIDE SEQUENCE [LARGE SCALE GENOMIC DNA]</scope>
    <source>
        <strain evidence="2 3">MPI-SDFR-AT-0080</strain>
    </source>
</reference>
<feature type="non-terminal residue" evidence="2">
    <location>
        <position position="157"/>
    </location>
</feature>
<protein>
    <submittedName>
        <fullName evidence="2">Uncharacterized protein</fullName>
    </submittedName>
</protein>
<dbReference type="PANTHER" id="PTHR35395:SF1">
    <property type="entry name" value="DUF6536 DOMAIN-CONTAINING PROTEIN"/>
    <property type="match status" value="1"/>
</dbReference>